<evidence type="ECO:0000256" key="6">
    <source>
        <dbReference type="SAM" id="MobiDB-lite"/>
    </source>
</evidence>
<comment type="similarity">
    <text evidence="2">Belongs to the oxidase-dependent Fe transporter (OFeT) (TC 9.A.10.1) family.</text>
</comment>
<accession>A0A1Y1IRQ1</accession>
<feature type="transmembrane region" description="Helical" evidence="7">
    <location>
        <begin position="45"/>
        <end position="70"/>
    </location>
</feature>
<dbReference type="InterPro" id="IPR004923">
    <property type="entry name" value="FTR1/Fip1/EfeU"/>
</dbReference>
<dbReference type="PANTHER" id="PTHR31632">
    <property type="entry name" value="IRON TRANSPORTER FTH1"/>
    <property type="match status" value="1"/>
</dbReference>
<proteinExistence type="inferred from homology"/>
<feature type="transmembrane region" description="Helical" evidence="7">
    <location>
        <begin position="197"/>
        <end position="218"/>
    </location>
</feature>
<dbReference type="Proteomes" id="UP000054558">
    <property type="component" value="Unassembled WGS sequence"/>
</dbReference>
<dbReference type="Pfam" id="PF03239">
    <property type="entry name" value="FTR1"/>
    <property type="match status" value="1"/>
</dbReference>
<dbReference type="OMA" id="SVWHLDC"/>
<feature type="transmembrane region" description="Helical" evidence="7">
    <location>
        <begin position="170"/>
        <end position="190"/>
    </location>
</feature>
<dbReference type="GO" id="GO:0005886">
    <property type="term" value="C:plasma membrane"/>
    <property type="evidence" value="ECO:0000318"/>
    <property type="project" value="GO_Central"/>
</dbReference>
<keyword evidence="9" id="KW-1185">Reference proteome</keyword>
<keyword evidence="4 7" id="KW-1133">Transmembrane helix</keyword>
<gene>
    <name evidence="8" type="ORF">KFL_010990010</name>
</gene>
<keyword evidence="3 7" id="KW-0812">Transmembrane</keyword>
<evidence type="ECO:0000313" key="9">
    <source>
        <dbReference type="Proteomes" id="UP000054558"/>
    </source>
</evidence>
<evidence type="ECO:0000256" key="4">
    <source>
        <dbReference type="ARBA" id="ARBA00022989"/>
    </source>
</evidence>
<feature type="transmembrane region" description="Helical" evidence="7">
    <location>
        <begin position="131"/>
        <end position="150"/>
    </location>
</feature>
<evidence type="ECO:0000256" key="1">
    <source>
        <dbReference type="ARBA" id="ARBA00004141"/>
    </source>
</evidence>
<feature type="transmembrane region" description="Helical" evidence="7">
    <location>
        <begin position="82"/>
        <end position="103"/>
    </location>
</feature>
<organism evidence="8 9">
    <name type="scientific">Klebsormidium nitens</name>
    <name type="common">Green alga</name>
    <name type="synonym">Ulothrix nitens</name>
    <dbReference type="NCBI Taxonomy" id="105231"/>
    <lineage>
        <taxon>Eukaryota</taxon>
        <taxon>Viridiplantae</taxon>
        <taxon>Streptophyta</taxon>
        <taxon>Klebsormidiophyceae</taxon>
        <taxon>Klebsormidiales</taxon>
        <taxon>Klebsormidiaceae</taxon>
        <taxon>Klebsormidium</taxon>
    </lineage>
</organism>
<protein>
    <submittedName>
        <fullName evidence="8">Similar to high-affinity iron permease</fullName>
    </submittedName>
</protein>
<name>A0A1Y1IRQ1_KLENI</name>
<evidence type="ECO:0000256" key="3">
    <source>
        <dbReference type="ARBA" id="ARBA00022692"/>
    </source>
</evidence>
<comment type="subcellular location">
    <subcellularLocation>
        <location evidence="1">Membrane</location>
        <topology evidence="1">Multi-pass membrane protein</topology>
    </subcellularLocation>
</comment>
<reference evidence="8 9" key="1">
    <citation type="journal article" date="2014" name="Nat. Commun.">
        <title>Klebsormidium flaccidum genome reveals primary factors for plant terrestrial adaptation.</title>
        <authorList>
            <person name="Hori K."/>
            <person name="Maruyama F."/>
            <person name="Fujisawa T."/>
            <person name="Togashi T."/>
            <person name="Yamamoto N."/>
            <person name="Seo M."/>
            <person name="Sato S."/>
            <person name="Yamada T."/>
            <person name="Mori H."/>
            <person name="Tajima N."/>
            <person name="Moriyama T."/>
            <person name="Ikeuchi M."/>
            <person name="Watanabe M."/>
            <person name="Wada H."/>
            <person name="Kobayashi K."/>
            <person name="Saito M."/>
            <person name="Masuda T."/>
            <person name="Sasaki-Sekimoto Y."/>
            <person name="Mashiguchi K."/>
            <person name="Awai K."/>
            <person name="Shimojima M."/>
            <person name="Masuda S."/>
            <person name="Iwai M."/>
            <person name="Nobusawa T."/>
            <person name="Narise T."/>
            <person name="Kondo S."/>
            <person name="Saito H."/>
            <person name="Sato R."/>
            <person name="Murakawa M."/>
            <person name="Ihara Y."/>
            <person name="Oshima-Yamada Y."/>
            <person name="Ohtaka K."/>
            <person name="Satoh M."/>
            <person name="Sonobe K."/>
            <person name="Ishii M."/>
            <person name="Ohtani R."/>
            <person name="Kanamori-Sato M."/>
            <person name="Honoki R."/>
            <person name="Miyazaki D."/>
            <person name="Mochizuki H."/>
            <person name="Umetsu J."/>
            <person name="Higashi K."/>
            <person name="Shibata D."/>
            <person name="Kamiya Y."/>
            <person name="Sato N."/>
            <person name="Nakamura Y."/>
            <person name="Tabata S."/>
            <person name="Ida S."/>
            <person name="Kurokawa K."/>
            <person name="Ohta H."/>
        </authorList>
    </citation>
    <scope>NUCLEOTIDE SEQUENCE [LARGE SCALE GENOMIC DNA]</scope>
    <source>
        <strain evidence="8 9">NIES-2285</strain>
    </source>
</reference>
<feature type="transmembrane region" description="Helical" evidence="7">
    <location>
        <begin position="297"/>
        <end position="318"/>
    </location>
</feature>
<dbReference type="OrthoDB" id="4364at2759"/>
<sequence length="361" mass="39547">MGSDNVFSVTAMFVMFRECMEAAVILAVLLQYVTKTGKLHLRKQVWLGAGLGFLLSLVFAVVFIIIYYTLDHEVFTGKGEAIFEGIVCIIASVMITVLAFGMLKMMELQKKWDRKLKAATLEVVETGKRKFVVTYALFIIAFTAVLREGIESVLFLAGVGVNTPWRAIPLGGAVGAVLGVCLGYVLFFGLKPVQLRWFFYISTVILLFIAAGLFMSGFGEFQEAGAFGYSAEEDEDDDGGSEDNAIAPGPSPVEEEDRFVPWQNRPLWNICKCCDDEDQGFFELARALVGYVCDPTIIQVVAYIAYWLLVLVIVAVKVKRGTLNKYKFEDEGLEKDVGAADVAADVTKGDLEAAPAGALKA</sequence>
<keyword evidence="5 7" id="KW-0472">Membrane</keyword>
<dbReference type="STRING" id="105231.A0A1Y1IRQ1"/>
<evidence type="ECO:0000313" key="8">
    <source>
        <dbReference type="EMBL" id="GAQ92702.1"/>
    </source>
</evidence>
<evidence type="ECO:0000256" key="7">
    <source>
        <dbReference type="SAM" id="Phobius"/>
    </source>
</evidence>
<feature type="transmembrane region" description="Helical" evidence="7">
    <location>
        <begin position="6"/>
        <end position="33"/>
    </location>
</feature>
<evidence type="ECO:0000256" key="2">
    <source>
        <dbReference type="ARBA" id="ARBA00008333"/>
    </source>
</evidence>
<dbReference type="AlphaFoldDB" id="A0A1Y1IRQ1"/>
<evidence type="ECO:0000256" key="5">
    <source>
        <dbReference type="ARBA" id="ARBA00023136"/>
    </source>
</evidence>
<dbReference type="EMBL" id="DF238048">
    <property type="protein sequence ID" value="GAQ92702.1"/>
    <property type="molecule type" value="Genomic_DNA"/>
</dbReference>
<dbReference type="GO" id="GO:0034755">
    <property type="term" value="P:iron ion transmembrane transport"/>
    <property type="evidence" value="ECO:0000318"/>
    <property type="project" value="GO_Central"/>
</dbReference>
<feature type="region of interest" description="Disordered" evidence="6">
    <location>
        <begin position="231"/>
        <end position="257"/>
    </location>
</feature>
<dbReference type="GO" id="GO:0033573">
    <property type="term" value="C:high-affinity iron permease complex"/>
    <property type="evidence" value="ECO:0000318"/>
    <property type="project" value="GO_Central"/>
</dbReference>
<dbReference type="PANTHER" id="PTHR31632:SF2">
    <property type="entry name" value="PLASMA MEMBRANE IRON PERMEASE"/>
    <property type="match status" value="1"/>
</dbReference>
<dbReference type="GO" id="GO:0015093">
    <property type="term" value="F:ferrous iron transmembrane transporter activity"/>
    <property type="evidence" value="ECO:0000318"/>
    <property type="project" value="GO_Central"/>
</dbReference>
<feature type="compositionally biased region" description="Acidic residues" evidence="6">
    <location>
        <begin position="231"/>
        <end position="241"/>
    </location>
</feature>